<dbReference type="PANTHER" id="PTHR31876">
    <property type="entry name" value="COV-LIKE PROTEIN 1"/>
    <property type="match status" value="1"/>
</dbReference>
<dbReference type="Pfam" id="PF04367">
    <property type="entry name" value="DUF502"/>
    <property type="match status" value="1"/>
</dbReference>
<dbReference type="AlphaFoldDB" id="A0A1Z5HVS3"/>
<gene>
    <name evidence="2" type="ORF">KKC1_25710</name>
</gene>
<organism evidence="2 3">
    <name type="scientific">Calderihabitans maritimus</name>
    <dbReference type="NCBI Taxonomy" id="1246530"/>
    <lineage>
        <taxon>Bacteria</taxon>
        <taxon>Bacillati</taxon>
        <taxon>Bacillota</taxon>
        <taxon>Clostridia</taxon>
        <taxon>Neomoorellales</taxon>
        <taxon>Calderihabitantaceae</taxon>
        <taxon>Calderihabitans</taxon>
    </lineage>
</organism>
<sequence>MTGIVVLLPGATTIYVLWRLFLFLDRLAGDLVYPFTGIIPGLGLLLTLLFVVLAGLLTTNIVGRKLIAMGEYILLKVPFASTVYRTAKQIVEAFIRQDRRMFREVVLVEYPRPGVYALAFVTGETKGEVRDKVGHDMLNIFLPTTPNPTSGFLLMVPKADVIPLEMSVEEAIKMIISGGLVTPPYRSR</sequence>
<dbReference type="RefSeq" id="WP_202820054.1">
    <property type="nucleotide sequence ID" value="NZ_BDGJ01000142.1"/>
</dbReference>
<name>A0A1Z5HVS3_9FIRM</name>
<comment type="caution">
    <text evidence="2">The sequence shown here is derived from an EMBL/GenBank/DDBJ whole genome shotgun (WGS) entry which is preliminary data.</text>
</comment>
<protein>
    <submittedName>
        <fullName evidence="2">Uncharacterized conserved protein</fullName>
    </submittedName>
</protein>
<keyword evidence="1" id="KW-0472">Membrane</keyword>
<keyword evidence="1" id="KW-0812">Transmembrane</keyword>
<dbReference type="InterPro" id="IPR007462">
    <property type="entry name" value="COV1-like"/>
</dbReference>
<evidence type="ECO:0000313" key="3">
    <source>
        <dbReference type="Proteomes" id="UP000197032"/>
    </source>
</evidence>
<keyword evidence="3" id="KW-1185">Reference proteome</keyword>
<reference evidence="3" key="1">
    <citation type="journal article" date="2017" name="Appl. Environ. Microbiol.">
        <title>Genomic Analysis of Calderihabitans maritimus KKC1, a Thermophilic, Hydrogenogenic, Carboxydotrophic Bacterium Isolated from Marine Sediment.</title>
        <authorList>
            <person name="Omae K."/>
            <person name="Yoneda Y."/>
            <person name="Fukuyama Y."/>
            <person name="Yoshida T."/>
            <person name="Sako Y."/>
        </authorList>
    </citation>
    <scope>NUCLEOTIDE SEQUENCE [LARGE SCALE GENOMIC DNA]</scope>
    <source>
        <strain evidence="3">KKC1</strain>
    </source>
</reference>
<dbReference type="Proteomes" id="UP000197032">
    <property type="component" value="Unassembled WGS sequence"/>
</dbReference>
<accession>A0A1Z5HVS3</accession>
<keyword evidence="1" id="KW-1133">Transmembrane helix</keyword>
<dbReference type="PANTHER" id="PTHR31876:SF26">
    <property type="entry name" value="PROTEIN LIKE COV 2"/>
    <property type="match status" value="1"/>
</dbReference>
<proteinExistence type="predicted"/>
<dbReference type="EMBL" id="BDGJ01000142">
    <property type="protein sequence ID" value="GAW93437.1"/>
    <property type="molecule type" value="Genomic_DNA"/>
</dbReference>
<feature type="transmembrane region" description="Helical" evidence="1">
    <location>
        <begin position="6"/>
        <end position="24"/>
    </location>
</feature>
<evidence type="ECO:0000256" key="1">
    <source>
        <dbReference type="SAM" id="Phobius"/>
    </source>
</evidence>
<feature type="transmembrane region" description="Helical" evidence="1">
    <location>
        <begin position="31"/>
        <end position="57"/>
    </location>
</feature>
<evidence type="ECO:0000313" key="2">
    <source>
        <dbReference type="EMBL" id="GAW93437.1"/>
    </source>
</evidence>